<proteinExistence type="predicted"/>
<organism evidence="1 2">
    <name type="scientific">Coniosporium uncinatum</name>
    <dbReference type="NCBI Taxonomy" id="93489"/>
    <lineage>
        <taxon>Eukaryota</taxon>
        <taxon>Fungi</taxon>
        <taxon>Dikarya</taxon>
        <taxon>Ascomycota</taxon>
        <taxon>Pezizomycotina</taxon>
        <taxon>Dothideomycetes</taxon>
        <taxon>Dothideomycetes incertae sedis</taxon>
        <taxon>Coniosporium</taxon>
    </lineage>
</organism>
<reference evidence="1" key="1">
    <citation type="submission" date="2024-09" db="EMBL/GenBank/DDBJ databases">
        <title>Black Yeasts Isolated from many extreme environments.</title>
        <authorList>
            <person name="Coleine C."/>
            <person name="Stajich J.E."/>
            <person name="Selbmann L."/>
        </authorList>
    </citation>
    <scope>NUCLEOTIDE SEQUENCE</scope>
    <source>
        <strain evidence="1">CCFEE 5737</strain>
    </source>
</reference>
<protein>
    <submittedName>
        <fullName evidence="1">Uncharacterized protein</fullName>
    </submittedName>
</protein>
<keyword evidence="2" id="KW-1185">Reference proteome</keyword>
<evidence type="ECO:0000313" key="2">
    <source>
        <dbReference type="Proteomes" id="UP001186974"/>
    </source>
</evidence>
<gene>
    <name evidence="1" type="ORF">LTS18_014966</name>
</gene>
<comment type="caution">
    <text evidence="1">The sequence shown here is derived from an EMBL/GenBank/DDBJ whole genome shotgun (WGS) entry which is preliminary data.</text>
</comment>
<dbReference type="EMBL" id="JAWDJW010004899">
    <property type="protein sequence ID" value="KAK3070954.1"/>
    <property type="molecule type" value="Genomic_DNA"/>
</dbReference>
<name>A0ACC3DGF0_9PEZI</name>
<evidence type="ECO:0000313" key="1">
    <source>
        <dbReference type="EMBL" id="KAK3070954.1"/>
    </source>
</evidence>
<sequence length="408" mass="45257">MADATEKSEKEYPQTSSSEEAGTVSRPKGWMYKSVKIGPWQLPWIASPAMQLLLVSLVCFLCPGMFNALNGMGGGGQVDPKASNDANTAVYATFAFVGFFAGTITNRLGIRTALAIGGIGYAVYVSSYLCYNYTQNRGYMIFSGVLLGTCAGILWTAQGAIMMSYPPEHSKGKYIGWFWMIFNLGAVIGGLIPLGQNINVTTDSRVTTGTYVGFLVLTLLGAALALTAVNPKSVVRSDGSKVILMKNPTWKSELMGMYEVFRTDTYIVLLFPMFFASNWFYTYHFNGVNLGYFDTRTRALNNVLYYLMQIVAAYVFGYALDIQSIRRTRRAAGAWIVLFVLTMIIWGGGYEFQKGYTRAQTSAGSDTPDDPSDDYVKKDFNDSGYVGPMFLYMFYGFYDAAWQTCVYW</sequence>
<dbReference type="Proteomes" id="UP001186974">
    <property type="component" value="Unassembled WGS sequence"/>
</dbReference>
<accession>A0ACC3DGF0</accession>